<keyword evidence="1" id="KW-1133">Transmembrane helix</keyword>
<feature type="non-terminal residue" evidence="2">
    <location>
        <position position="1"/>
    </location>
</feature>
<dbReference type="EMBL" id="HACM01005051">
    <property type="protein sequence ID" value="CRZ05493.1"/>
    <property type="molecule type" value="Transcribed_RNA"/>
</dbReference>
<protein>
    <submittedName>
        <fullName evidence="2">Uncharacterized protein</fullName>
    </submittedName>
</protein>
<name>A0A0H5QU05_9EUKA</name>
<feature type="transmembrane region" description="Helical" evidence="1">
    <location>
        <begin position="98"/>
        <end position="126"/>
    </location>
</feature>
<dbReference type="AlphaFoldDB" id="A0A0H5QU05"/>
<accession>A0A0H5QU05</accession>
<dbReference type="EMBL" id="HACM01005050">
    <property type="protein sequence ID" value="CRZ05492.1"/>
    <property type="molecule type" value="Transcribed_RNA"/>
</dbReference>
<evidence type="ECO:0000256" key="1">
    <source>
        <dbReference type="SAM" id="Phobius"/>
    </source>
</evidence>
<organism evidence="2">
    <name type="scientific">Spongospora subterranea</name>
    <dbReference type="NCBI Taxonomy" id="70186"/>
    <lineage>
        <taxon>Eukaryota</taxon>
        <taxon>Sar</taxon>
        <taxon>Rhizaria</taxon>
        <taxon>Endomyxa</taxon>
        <taxon>Phytomyxea</taxon>
        <taxon>Plasmodiophorida</taxon>
        <taxon>Plasmodiophoridae</taxon>
        <taxon>Spongospora</taxon>
    </lineage>
</organism>
<proteinExistence type="predicted"/>
<evidence type="ECO:0000313" key="2">
    <source>
        <dbReference type="EMBL" id="CRZ05493.1"/>
    </source>
</evidence>
<keyword evidence="1" id="KW-0812">Transmembrane</keyword>
<sequence length="132" mass="15210">FHNSQCTFSYMVFTHNLLPPSFLLGRRRVPLEGQEFLSVQFCCFWELRTQGYALFLTSRDYFSTLDNRDEPLLKIRDTSNPQIFCFKKQTKSNYLSSFPIAIANLSLSWILLPVLSAALLVTQVLFSLVSSL</sequence>
<keyword evidence="1" id="KW-0472">Membrane</keyword>
<reference evidence="2" key="1">
    <citation type="submission" date="2015-04" db="EMBL/GenBank/DDBJ databases">
        <title>The genome sequence of the plant pathogenic Rhizarian Plasmodiophora brassicae reveals insights in its biotrophic life cycle and the origin of chitin synthesis.</title>
        <authorList>
            <person name="Schwelm A."/>
            <person name="Fogelqvist J."/>
            <person name="Knaust A."/>
            <person name="Julke S."/>
            <person name="Lilja T."/>
            <person name="Dhandapani V."/>
            <person name="Bonilla-Rosso G."/>
            <person name="Karlsson M."/>
            <person name="Shevchenko A."/>
            <person name="Choi S.R."/>
            <person name="Kim H.G."/>
            <person name="Park J.Y."/>
            <person name="Lim Y.P."/>
            <person name="Ludwig-Muller J."/>
            <person name="Dixelius C."/>
        </authorList>
    </citation>
    <scope>NUCLEOTIDE SEQUENCE</scope>
    <source>
        <tissue evidence="2">Potato root galls</tissue>
    </source>
</reference>